<evidence type="ECO:0000313" key="2">
    <source>
        <dbReference type="Proteomes" id="UP000095657"/>
    </source>
</evidence>
<dbReference type="Proteomes" id="UP000095657">
    <property type="component" value="Unassembled WGS sequence"/>
</dbReference>
<gene>
    <name evidence="1" type="ORF">ERS852494_02885</name>
</gene>
<evidence type="ECO:0000313" key="1">
    <source>
        <dbReference type="EMBL" id="CUP69972.1"/>
    </source>
</evidence>
<name>A0A174Q9F9_9BACE</name>
<reference evidence="1 2" key="1">
    <citation type="submission" date="2015-09" db="EMBL/GenBank/DDBJ databases">
        <authorList>
            <consortium name="Pathogen Informatics"/>
        </authorList>
    </citation>
    <scope>NUCLEOTIDE SEQUENCE [LARGE SCALE GENOMIC DNA]</scope>
    <source>
        <strain evidence="1 2">2789STDY5834880</strain>
    </source>
</reference>
<organism evidence="1 2">
    <name type="scientific">Bacteroides caccae</name>
    <dbReference type="NCBI Taxonomy" id="47678"/>
    <lineage>
        <taxon>Bacteria</taxon>
        <taxon>Pseudomonadati</taxon>
        <taxon>Bacteroidota</taxon>
        <taxon>Bacteroidia</taxon>
        <taxon>Bacteroidales</taxon>
        <taxon>Bacteroidaceae</taxon>
        <taxon>Bacteroides</taxon>
    </lineage>
</organism>
<dbReference type="STRING" id="47678.ERS852494_02885"/>
<accession>A0A174Q9F9</accession>
<dbReference type="EMBL" id="CZAI01000006">
    <property type="protein sequence ID" value="CUP69972.1"/>
    <property type="molecule type" value="Genomic_DNA"/>
</dbReference>
<dbReference type="AlphaFoldDB" id="A0A174Q9F9"/>
<proteinExistence type="predicted"/>
<protein>
    <submittedName>
        <fullName evidence="1">Uncharacterized protein</fullName>
    </submittedName>
</protein>
<sequence length="166" mass="19527">MRCILIIILIFITYSFQIVKGNEYVPQMVDKESAIIIRTDKKTYFSVQLFCRFTEEGFYNKSLFVEKNKKTIAKIKFPSSEDIKNFSVKIKKHRKGVILECFYGGGNNLYSRHFYFKCDKDGMYLYKIIGTHTTPNSDKTMTDKKYIQPQIDISDFDIVNYIDNTP</sequence>